<comment type="caution">
    <text evidence="1">The sequence shown here is derived from an EMBL/GenBank/DDBJ whole genome shotgun (WGS) entry which is preliminary data.</text>
</comment>
<dbReference type="EMBL" id="JBJKFK010000158">
    <property type="protein sequence ID" value="KAL3319221.1"/>
    <property type="molecule type" value="Genomic_DNA"/>
</dbReference>
<keyword evidence="2" id="KW-1185">Reference proteome</keyword>
<sequence>MIPPHETKSLPISLTVHKLGDLRVTSLEYSLHHVDRLQQVSQSLYVTGRLNLRPCGKRRGPVSCSASAAPLDRASDSLELDDLLEGRNSDPFTAPRETDYRLSLSTCPAFPLLKTRFLGVPFRMLQGQVQPIEVQFCNESTSCSLKLLRMLCNWPGFFSLAASSGRPFDLMQTMPETEMKPTETRNLKAWVRAPHFSSNANRT</sequence>
<dbReference type="AlphaFoldDB" id="A0ABD2QLC1"/>
<dbReference type="Proteomes" id="UP001626550">
    <property type="component" value="Unassembled WGS sequence"/>
</dbReference>
<organism evidence="1 2">
    <name type="scientific">Cichlidogyrus casuarinus</name>
    <dbReference type="NCBI Taxonomy" id="1844966"/>
    <lineage>
        <taxon>Eukaryota</taxon>
        <taxon>Metazoa</taxon>
        <taxon>Spiralia</taxon>
        <taxon>Lophotrochozoa</taxon>
        <taxon>Platyhelminthes</taxon>
        <taxon>Monogenea</taxon>
        <taxon>Monopisthocotylea</taxon>
        <taxon>Dactylogyridea</taxon>
        <taxon>Ancyrocephalidae</taxon>
        <taxon>Cichlidogyrus</taxon>
    </lineage>
</organism>
<accession>A0ABD2QLC1</accession>
<reference evidence="1 2" key="1">
    <citation type="submission" date="2024-11" db="EMBL/GenBank/DDBJ databases">
        <title>Adaptive evolution of stress response genes in parasites aligns with host niche diversity.</title>
        <authorList>
            <person name="Hahn C."/>
            <person name="Resl P."/>
        </authorList>
    </citation>
    <scope>NUCLEOTIDE SEQUENCE [LARGE SCALE GENOMIC DNA]</scope>
    <source>
        <strain evidence="1">EGGRZ-B1_66</strain>
        <tissue evidence="1">Body</tissue>
    </source>
</reference>
<evidence type="ECO:0000313" key="2">
    <source>
        <dbReference type="Proteomes" id="UP001626550"/>
    </source>
</evidence>
<proteinExistence type="predicted"/>
<protein>
    <submittedName>
        <fullName evidence="1">Uncharacterized protein</fullName>
    </submittedName>
</protein>
<name>A0ABD2QLC1_9PLAT</name>
<gene>
    <name evidence="1" type="ORF">Ciccas_002115</name>
</gene>
<evidence type="ECO:0000313" key="1">
    <source>
        <dbReference type="EMBL" id="KAL3319221.1"/>
    </source>
</evidence>